<sequence>MLLNQGKLHTILGIPTSKKTYDHVVSLETTLSDLDSHPILDLAIDGADKEIHGNEIRSTKERQIQSDRGYLRETKVRFESESERVRRRAEPLPSHAVASDAGKDELKWP</sequence>
<dbReference type="EMBL" id="OIVN01001548">
    <property type="protein sequence ID" value="SPC95194.1"/>
    <property type="molecule type" value="Genomic_DNA"/>
</dbReference>
<dbReference type="PANTHER" id="PTHR43748:SF2">
    <property type="entry name" value="RIBOSE-5-PHOSPHATE ISOMERASE 2-RELATED"/>
    <property type="match status" value="1"/>
</dbReference>
<dbReference type="PANTHER" id="PTHR43748">
    <property type="entry name" value="RIBOSE-5-PHOSPHATE ISOMERASE 3, CHLOROPLASTIC-RELATED"/>
    <property type="match status" value="1"/>
</dbReference>
<feature type="region of interest" description="Disordered" evidence="3">
    <location>
        <begin position="80"/>
        <end position="109"/>
    </location>
</feature>
<accession>A0A2N9G7V5</accession>
<evidence type="ECO:0000313" key="4">
    <source>
        <dbReference type="EMBL" id="SPC72708.1"/>
    </source>
</evidence>
<evidence type="ECO:0000313" key="5">
    <source>
        <dbReference type="EMBL" id="SPC95194.1"/>
    </source>
</evidence>
<dbReference type="GO" id="GO:0009052">
    <property type="term" value="P:pentose-phosphate shunt, non-oxidative branch"/>
    <property type="evidence" value="ECO:0007669"/>
    <property type="project" value="InterPro"/>
</dbReference>
<feature type="compositionally biased region" description="Basic and acidic residues" evidence="3">
    <location>
        <begin position="80"/>
        <end position="90"/>
    </location>
</feature>
<dbReference type="InterPro" id="IPR050262">
    <property type="entry name" value="Ribose-5P_isomerase"/>
</dbReference>
<dbReference type="AlphaFoldDB" id="A0A2N9G7V5"/>
<gene>
    <name evidence="5" type="ORF">FSB_LOCUS23076</name>
    <name evidence="4" type="ORF">FSB_LOCUS590</name>
</gene>
<dbReference type="Pfam" id="PF06026">
    <property type="entry name" value="Rib_5-P_isom_A"/>
    <property type="match status" value="1"/>
</dbReference>
<dbReference type="EMBL" id="OIVN01000020">
    <property type="protein sequence ID" value="SPC72708.1"/>
    <property type="molecule type" value="Genomic_DNA"/>
</dbReference>
<comment type="pathway">
    <text evidence="2">Carbohydrate degradation.</text>
</comment>
<evidence type="ECO:0000256" key="1">
    <source>
        <dbReference type="ARBA" id="ARBA00001713"/>
    </source>
</evidence>
<name>A0A2N9G7V5_FAGSY</name>
<reference evidence="5" key="1">
    <citation type="submission" date="2018-02" db="EMBL/GenBank/DDBJ databases">
        <authorList>
            <person name="Cohen D.B."/>
            <person name="Kent A.D."/>
        </authorList>
    </citation>
    <scope>NUCLEOTIDE SEQUENCE</scope>
</reference>
<evidence type="ECO:0000256" key="2">
    <source>
        <dbReference type="ARBA" id="ARBA00004921"/>
    </source>
</evidence>
<evidence type="ECO:0008006" key="6">
    <source>
        <dbReference type="Google" id="ProtNLM"/>
    </source>
</evidence>
<organism evidence="5">
    <name type="scientific">Fagus sylvatica</name>
    <name type="common">Beechnut</name>
    <dbReference type="NCBI Taxonomy" id="28930"/>
    <lineage>
        <taxon>Eukaryota</taxon>
        <taxon>Viridiplantae</taxon>
        <taxon>Streptophyta</taxon>
        <taxon>Embryophyta</taxon>
        <taxon>Tracheophyta</taxon>
        <taxon>Spermatophyta</taxon>
        <taxon>Magnoliopsida</taxon>
        <taxon>eudicotyledons</taxon>
        <taxon>Gunneridae</taxon>
        <taxon>Pentapetalae</taxon>
        <taxon>rosids</taxon>
        <taxon>fabids</taxon>
        <taxon>Fagales</taxon>
        <taxon>Fagaceae</taxon>
        <taxon>Fagus</taxon>
    </lineage>
</organism>
<comment type="catalytic activity">
    <reaction evidence="1">
        <text>aldehydo-D-ribose 5-phosphate = D-ribulose 5-phosphate</text>
        <dbReference type="Rhea" id="RHEA:14657"/>
        <dbReference type="ChEBI" id="CHEBI:58121"/>
        <dbReference type="ChEBI" id="CHEBI:58273"/>
        <dbReference type="EC" id="5.3.1.6"/>
    </reaction>
</comment>
<dbReference type="GO" id="GO:0004751">
    <property type="term" value="F:ribose-5-phosphate isomerase activity"/>
    <property type="evidence" value="ECO:0007669"/>
    <property type="project" value="UniProtKB-EC"/>
</dbReference>
<proteinExistence type="predicted"/>
<evidence type="ECO:0000256" key="3">
    <source>
        <dbReference type="SAM" id="MobiDB-lite"/>
    </source>
</evidence>
<dbReference type="InterPro" id="IPR004788">
    <property type="entry name" value="Ribose5P_isomerase_type_A"/>
</dbReference>
<dbReference type="Gene3D" id="3.40.50.1360">
    <property type="match status" value="1"/>
</dbReference>
<protein>
    <recommendedName>
        <fullName evidence="6">Ribose-5-phosphate isomerase</fullName>
    </recommendedName>
</protein>